<feature type="transmembrane region" description="Helical" evidence="1">
    <location>
        <begin position="96"/>
        <end position="117"/>
    </location>
</feature>
<keyword evidence="1" id="KW-1133">Transmembrane helix</keyword>
<keyword evidence="1" id="KW-0472">Membrane</keyword>
<feature type="transmembrane region" description="Helical" evidence="1">
    <location>
        <begin position="64"/>
        <end position="84"/>
    </location>
</feature>
<gene>
    <name evidence="2" type="ORF">AB6A40_007145</name>
</gene>
<evidence type="ECO:0000256" key="1">
    <source>
        <dbReference type="SAM" id="Phobius"/>
    </source>
</evidence>
<evidence type="ECO:0000313" key="2">
    <source>
        <dbReference type="EMBL" id="MFH4980436.1"/>
    </source>
</evidence>
<keyword evidence="3" id="KW-1185">Reference proteome</keyword>
<organism evidence="2 3">
    <name type="scientific">Gnathostoma spinigerum</name>
    <dbReference type="NCBI Taxonomy" id="75299"/>
    <lineage>
        <taxon>Eukaryota</taxon>
        <taxon>Metazoa</taxon>
        <taxon>Ecdysozoa</taxon>
        <taxon>Nematoda</taxon>
        <taxon>Chromadorea</taxon>
        <taxon>Rhabditida</taxon>
        <taxon>Spirurina</taxon>
        <taxon>Gnathostomatomorpha</taxon>
        <taxon>Gnathostomatoidea</taxon>
        <taxon>Gnathostomatidae</taxon>
        <taxon>Gnathostoma</taxon>
    </lineage>
</organism>
<comment type="caution">
    <text evidence="2">The sequence shown here is derived from an EMBL/GenBank/DDBJ whole genome shotgun (WGS) entry which is preliminary data.</text>
</comment>
<protein>
    <submittedName>
        <fullName evidence="2">Uncharacterized protein</fullName>
    </submittedName>
</protein>
<dbReference type="PANTHER" id="PTHR37919:SF2">
    <property type="entry name" value="EXPERA DOMAIN-CONTAINING PROTEIN"/>
    <property type="match status" value="1"/>
</dbReference>
<dbReference type="Proteomes" id="UP001608902">
    <property type="component" value="Unassembled WGS sequence"/>
</dbReference>
<accession>A0ABD6EKZ4</accession>
<keyword evidence="1" id="KW-0812">Transmembrane</keyword>
<dbReference type="EMBL" id="JBGFUD010005541">
    <property type="protein sequence ID" value="MFH4980436.1"/>
    <property type="molecule type" value="Genomic_DNA"/>
</dbReference>
<dbReference type="PANTHER" id="PTHR37919">
    <property type="entry name" value="PROTEIN CBG05606"/>
    <property type="match status" value="1"/>
</dbReference>
<proteinExistence type="predicted"/>
<sequence>MRTKSTFSLWIKTWLIISTVLCTLDVIYTMFRPYTLRGEALGGLYYLWNIYSDVDLRYGEANDLVTMATGRVMVIEIVMNVLALIMDRRRSRHATLVAFTSSAFVLWKTLWYMALYIRTPDGTPSYIAEDAGCLKIFLVFWVPDGIWVIVPLLVMISLWDALTNNVTKITVQEFEDTLTNGETCHNE</sequence>
<name>A0ABD6EKZ4_9BILA</name>
<reference evidence="2 3" key="1">
    <citation type="submission" date="2024-08" db="EMBL/GenBank/DDBJ databases">
        <title>Gnathostoma spinigerum genome.</title>
        <authorList>
            <person name="Gonzalez-Bertolin B."/>
            <person name="Monzon S."/>
            <person name="Zaballos A."/>
            <person name="Jimenez P."/>
            <person name="Dekumyoy P."/>
            <person name="Varona S."/>
            <person name="Cuesta I."/>
            <person name="Sumanam S."/>
            <person name="Adisakwattana P."/>
            <person name="Gasser R.B."/>
            <person name="Hernandez-Gonzalez A."/>
            <person name="Young N.D."/>
            <person name="Perteguer M.J."/>
        </authorList>
    </citation>
    <scope>NUCLEOTIDE SEQUENCE [LARGE SCALE GENOMIC DNA]</scope>
    <source>
        <strain evidence="2">AL3</strain>
        <tissue evidence="2">Liver</tissue>
    </source>
</reference>
<feature type="transmembrane region" description="Helical" evidence="1">
    <location>
        <begin position="137"/>
        <end position="159"/>
    </location>
</feature>
<dbReference type="AlphaFoldDB" id="A0ABD6EKZ4"/>
<feature type="transmembrane region" description="Helical" evidence="1">
    <location>
        <begin position="9"/>
        <end position="31"/>
    </location>
</feature>
<evidence type="ECO:0000313" key="3">
    <source>
        <dbReference type="Proteomes" id="UP001608902"/>
    </source>
</evidence>